<sequence length="220" mass="22571">MHETIRALCSSVTVLSDRVAVLAASPKDTVTPKQTGNAPTSFGQQASTAADISIAIIKEIVEMEERKKRKDSLIFRGIRASNLAEAKVQLSQVTTAILGSGLSLDDVFCINKDKGISRAKCTVKELRRHKLGTGEGGAHSLSQAGRRTFWAGAGRGRGQSSAAAPSASSLPTNLTDGVDTAQRQGSGHDSSGLISTQLGGSVGSARSGGGGAAAPPSVYP</sequence>
<name>A0AAE1FVS9_PETCI</name>
<organism evidence="2 3">
    <name type="scientific">Petrolisthes cinctipes</name>
    <name type="common">Flat porcelain crab</name>
    <dbReference type="NCBI Taxonomy" id="88211"/>
    <lineage>
        <taxon>Eukaryota</taxon>
        <taxon>Metazoa</taxon>
        <taxon>Ecdysozoa</taxon>
        <taxon>Arthropoda</taxon>
        <taxon>Crustacea</taxon>
        <taxon>Multicrustacea</taxon>
        <taxon>Malacostraca</taxon>
        <taxon>Eumalacostraca</taxon>
        <taxon>Eucarida</taxon>
        <taxon>Decapoda</taxon>
        <taxon>Pleocyemata</taxon>
        <taxon>Anomura</taxon>
        <taxon>Galatheoidea</taxon>
        <taxon>Porcellanidae</taxon>
        <taxon>Petrolisthes</taxon>
    </lineage>
</organism>
<dbReference type="EMBL" id="JAWQEG010001301">
    <property type="protein sequence ID" value="KAK3880706.1"/>
    <property type="molecule type" value="Genomic_DNA"/>
</dbReference>
<feature type="compositionally biased region" description="Low complexity" evidence="1">
    <location>
        <begin position="158"/>
        <end position="169"/>
    </location>
</feature>
<dbReference type="AlphaFoldDB" id="A0AAE1FVS9"/>
<evidence type="ECO:0000256" key="1">
    <source>
        <dbReference type="SAM" id="MobiDB-lite"/>
    </source>
</evidence>
<feature type="compositionally biased region" description="Polar residues" evidence="1">
    <location>
        <begin position="170"/>
        <end position="198"/>
    </location>
</feature>
<evidence type="ECO:0000313" key="3">
    <source>
        <dbReference type="Proteomes" id="UP001286313"/>
    </source>
</evidence>
<reference evidence="2" key="1">
    <citation type="submission" date="2023-10" db="EMBL/GenBank/DDBJ databases">
        <title>Genome assemblies of two species of porcelain crab, Petrolisthes cinctipes and Petrolisthes manimaculis (Anomura: Porcellanidae).</title>
        <authorList>
            <person name="Angst P."/>
        </authorList>
    </citation>
    <scope>NUCLEOTIDE SEQUENCE</scope>
    <source>
        <strain evidence="2">PB745_01</strain>
        <tissue evidence="2">Gill</tissue>
    </source>
</reference>
<feature type="region of interest" description="Disordered" evidence="1">
    <location>
        <begin position="151"/>
        <end position="220"/>
    </location>
</feature>
<gene>
    <name evidence="2" type="ORF">Pcinc_014861</name>
</gene>
<proteinExistence type="predicted"/>
<dbReference type="Proteomes" id="UP001286313">
    <property type="component" value="Unassembled WGS sequence"/>
</dbReference>
<evidence type="ECO:0000313" key="2">
    <source>
        <dbReference type="EMBL" id="KAK3880706.1"/>
    </source>
</evidence>
<protein>
    <submittedName>
        <fullName evidence="2">Uncharacterized protein</fullName>
    </submittedName>
</protein>
<feature type="compositionally biased region" description="Gly residues" evidence="1">
    <location>
        <begin position="200"/>
        <end position="212"/>
    </location>
</feature>
<accession>A0AAE1FVS9</accession>
<comment type="caution">
    <text evidence="2">The sequence shown here is derived from an EMBL/GenBank/DDBJ whole genome shotgun (WGS) entry which is preliminary data.</text>
</comment>
<keyword evidence="3" id="KW-1185">Reference proteome</keyword>